<feature type="transmembrane region" description="Helical" evidence="1">
    <location>
        <begin position="47"/>
        <end position="65"/>
    </location>
</feature>
<comment type="caution">
    <text evidence="2">The sequence shown here is derived from an EMBL/GenBank/DDBJ whole genome shotgun (WGS) entry which is preliminary data.</text>
</comment>
<evidence type="ECO:0000313" key="3">
    <source>
        <dbReference type="Proteomes" id="UP000554342"/>
    </source>
</evidence>
<feature type="transmembrane region" description="Helical" evidence="1">
    <location>
        <begin position="71"/>
        <end position="89"/>
    </location>
</feature>
<feature type="transmembrane region" description="Helical" evidence="1">
    <location>
        <begin position="127"/>
        <end position="150"/>
    </location>
</feature>
<name>A0A840Z2X6_9SPHN</name>
<organism evidence="2 3">
    <name type="scientific">Stakelama sediminis</name>
    <dbReference type="NCBI Taxonomy" id="463200"/>
    <lineage>
        <taxon>Bacteria</taxon>
        <taxon>Pseudomonadati</taxon>
        <taxon>Pseudomonadota</taxon>
        <taxon>Alphaproteobacteria</taxon>
        <taxon>Sphingomonadales</taxon>
        <taxon>Sphingomonadaceae</taxon>
        <taxon>Stakelama</taxon>
    </lineage>
</organism>
<keyword evidence="1" id="KW-0812">Transmembrane</keyword>
<keyword evidence="1" id="KW-1133">Transmembrane helix</keyword>
<evidence type="ECO:0000256" key="1">
    <source>
        <dbReference type="SAM" id="Phobius"/>
    </source>
</evidence>
<accession>A0A840Z2X6</accession>
<gene>
    <name evidence="2" type="ORF">FHR23_003121</name>
</gene>
<keyword evidence="1" id="KW-0472">Membrane</keyword>
<reference evidence="2 3" key="1">
    <citation type="submission" date="2020-08" db="EMBL/GenBank/DDBJ databases">
        <title>Genomic Encyclopedia of Type Strains, Phase IV (KMG-IV): sequencing the most valuable type-strain genomes for metagenomic binning, comparative biology and taxonomic classification.</title>
        <authorList>
            <person name="Goeker M."/>
        </authorList>
    </citation>
    <scope>NUCLEOTIDE SEQUENCE [LARGE SCALE GENOMIC DNA]</scope>
    <source>
        <strain evidence="2 3">DSM 27203</strain>
    </source>
</reference>
<keyword evidence="3" id="KW-1185">Reference proteome</keyword>
<dbReference type="EMBL" id="JACIJI010000009">
    <property type="protein sequence ID" value="MBB5720159.1"/>
    <property type="molecule type" value="Genomic_DNA"/>
</dbReference>
<dbReference type="Proteomes" id="UP000554342">
    <property type="component" value="Unassembled WGS sequence"/>
</dbReference>
<dbReference type="RefSeq" id="WP_184005748.1">
    <property type="nucleotide sequence ID" value="NZ_BAABIF010000007.1"/>
</dbReference>
<evidence type="ECO:0000313" key="2">
    <source>
        <dbReference type="EMBL" id="MBB5720159.1"/>
    </source>
</evidence>
<proteinExistence type="predicted"/>
<protein>
    <submittedName>
        <fullName evidence="2">Uncharacterized protein</fullName>
    </submittedName>
</protein>
<sequence>MFEHQSIVADRATDFEAEVFALEQTLQPLAAAPVPPRNPGFQFPRRVWLAMFACYAIFFFAIAAATGGSGHARFAIIISVLYAAVYFGVARIGARQAGPEDISPLDKGKMLDTFTGLMDKRAVYGQVLIVPLAVALFGMAILVITLSIGIGS</sequence>
<dbReference type="AlphaFoldDB" id="A0A840Z2X6"/>